<gene>
    <name evidence="2" type="ORF">SAMN02910315_00299</name>
</gene>
<proteinExistence type="predicted"/>
<evidence type="ECO:0000313" key="3">
    <source>
        <dbReference type="Proteomes" id="UP000323439"/>
    </source>
</evidence>
<dbReference type="AlphaFoldDB" id="A0A1G5V3V4"/>
<protein>
    <submittedName>
        <fullName evidence="2">Uncharacterized protein</fullName>
    </submittedName>
</protein>
<feature type="transmembrane region" description="Helical" evidence="1">
    <location>
        <begin position="230"/>
        <end position="254"/>
    </location>
</feature>
<keyword evidence="1" id="KW-0812">Transmembrane</keyword>
<keyword evidence="3" id="KW-1185">Reference proteome</keyword>
<evidence type="ECO:0000313" key="2">
    <source>
        <dbReference type="EMBL" id="SDA39967.1"/>
    </source>
</evidence>
<keyword evidence="1" id="KW-0472">Membrane</keyword>
<organism evidence="2 3">
    <name type="scientific">Methanobrevibacter millerae</name>
    <dbReference type="NCBI Taxonomy" id="230361"/>
    <lineage>
        <taxon>Archaea</taxon>
        <taxon>Methanobacteriati</taxon>
        <taxon>Methanobacteriota</taxon>
        <taxon>Methanomada group</taxon>
        <taxon>Methanobacteria</taxon>
        <taxon>Methanobacteriales</taxon>
        <taxon>Methanobacteriaceae</taxon>
        <taxon>Methanobrevibacter</taxon>
    </lineage>
</organism>
<sequence length="268" mass="30020">MEIITTIIYIVLFIILMVFVFSIAMLKPFMSKKETLLILIVAFFIGVIGGAFFLSPIYSDMPEIASSVGSFMPGNEETLYLDLSSSTDINALKNDLSKIDGFKSFEETGITIPLWSFNDREYEYFKFAVGNIDSHFKNYTVNKTTGEIYIALDNYSSSEALSSFANWYKLVYGGPISYAQIHAKMVISSYSLKEVQDLLLKKGIVASNIEGDIQNSVDNTNSSMLPNWEFTLLCGGIGVVVAIIGIFFDTFAVGSRRFNRAMNKKRKR</sequence>
<dbReference type="OrthoDB" id="71308at2157"/>
<keyword evidence="1" id="KW-1133">Transmembrane helix</keyword>
<dbReference type="Proteomes" id="UP000323439">
    <property type="component" value="Unassembled WGS sequence"/>
</dbReference>
<name>A0A1G5V3V4_9EURY</name>
<evidence type="ECO:0000256" key="1">
    <source>
        <dbReference type="SAM" id="Phobius"/>
    </source>
</evidence>
<accession>A0A1G5V3V4</accession>
<dbReference type="EMBL" id="FMXB01000002">
    <property type="protein sequence ID" value="SDA39967.1"/>
    <property type="molecule type" value="Genomic_DNA"/>
</dbReference>
<feature type="transmembrane region" description="Helical" evidence="1">
    <location>
        <begin position="36"/>
        <end position="58"/>
    </location>
</feature>
<feature type="transmembrane region" description="Helical" evidence="1">
    <location>
        <begin position="6"/>
        <end position="24"/>
    </location>
</feature>
<reference evidence="2 3" key="1">
    <citation type="submission" date="2016-10" db="EMBL/GenBank/DDBJ databases">
        <authorList>
            <person name="Varghese N."/>
            <person name="Submissions S."/>
        </authorList>
    </citation>
    <scope>NUCLEOTIDE SEQUENCE [LARGE SCALE GENOMIC DNA]</scope>
    <source>
        <strain evidence="2 3">DSM 16643</strain>
    </source>
</reference>